<keyword evidence="9 10" id="KW-0998">Cell outer membrane</keyword>
<dbReference type="GO" id="GO:0009279">
    <property type="term" value="C:cell outer membrane"/>
    <property type="evidence" value="ECO:0007669"/>
    <property type="project" value="UniProtKB-SubCell"/>
</dbReference>
<evidence type="ECO:0000259" key="12">
    <source>
        <dbReference type="Pfam" id="PF00593"/>
    </source>
</evidence>
<dbReference type="InterPro" id="IPR008969">
    <property type="entry name" value="CarboxyPept-like_regulatory"/>
</dbReference>
<evidence type="ECO:0000256" key="9">
    <source>
        <dbReference type="ARBA" id="ARBA00023237"/>
    </source>
</evidence>
<dbReference type="PROSITE" id="PS52016">
    <property type="entry name" value="TONB_DEPENDENT_REC_3"/>
    <property type="match status" value="1"/>
</dbReference>
<dbReference type="AlphaFoldDB" id="A0A918SDC9"/>
<dbReference type="Gene3D" id="2.170.130.10">
    <property type="entry name" value="TonB-dependent receptor, plug domain"/>
    <property type="match status" value="1"/>
</dbReference>
<protein>
    <submittedName>
        <fullName evidence="14">TonB-dependent receptor</fullName>
    </submittedName>
</protein>
<dbReference type="Gene3D" id="2.40.170.20">
    <property type="entry name" value="TonB-dependent receptor, beta-barrel domain"/>
    <property type="match status" value="1"/>
</dbReference>
<keyword evidence="7 10" id="KW-0472">Membrane</keyword>
<keyword evidence="6 11" id="KW-0798">TonB box</keyword>
<evidence type="ECO:0000256" key="7">
    <source>
        <dbReference type="ARBA" id="ARBA00023136"/>
    </source>
</evidence>
<dbReference type="Gene3D" id="2.60.40.1120">
    <property type="entry name" value="Carboxypeptidase-like, regulatory domain"/>
    <property type="match status" value="1"/>
</dbReference>
<reference evidence="14" key="2">
    <citation type="submission" date="2020-09" db="EMBL/GenBank/DDBJ databases">
        <authorList>
            <person name="Sun Q."/>
            <person name="Kim S."/>
        </authorList>
    </citation>
    <scope>NUCLEOTIDE SEQUENCE</scope>
    <source>
        <strain evidence="14">KCTC 12719</strain>
    </source>
</reference>
<dbReference type="InterPro" id="IPR039426">
    <property type="entry name" value="TonB-dep_rcpt-like"/>
</dbReference>
<keyword evidence="5" id="KW-0732">Signal</keyword>
<evidence type="ECO:0000256" key="6">
    <source>
        <dbReference type="ARBA" id="ARBA00023077"/>
    </source>
</evidence>
<feature type="domain" description="TonB-dependent receptor plug" evidence="13">
    <location>
        <begin position="109"/>
        <end position="213"/>
    </location>
</feature>
<keyword evidence="8 14" id="KW-0675">Receptor</keyword>
<evidence type="ECO:0000313" key="15">
    <source>
        <dbReference type="Proteomes" id="UP000610456"/>
    </source>
</evidence>
<evidence type="ECO:0000256" key="8">
    <source>
        <dbReference type="ARBA" id="ARBA00023170"/>
    </source>
</evidence>
<dbReference type="Pfam" id="PF07715">
    <property type="entry name" value="Plug"/>
    <property type="match status" value="1"/>
</dbReference>
<dbReference type="InterPro" id="IPR037066">
    <property type="entry name" value="Plug_dom_sf"/>
</dbReference>
<comment type="subcellular location">
    <subcellularLocation>
        <location evidence="1 10">Cell outer membrane</location>
        <topology evidence="1 10">Multi-pass membrane protein</topology>
    </subcellularLocation>
</comment>
<dbReference type="PANTHER" id="PTHR30069:SF29">
    <property type="entry name" value="HEMOGLOBIN AND HEMOGLOBIN-HAPTOGLOBIN-BINDING PROTEIN 1-RELATED"/>
    <property type="match status" value="1"/>
</dbReference>
<dbReference type="Pfam" id="PF00593">
    <property type="entry name" value="TonB_dep_Rec_b-barrel"/>
    <property type="match status" value="1"/>
</dbReference>
<keyword evidence="15" id="KW-1185">Reference proteome</keyword>
<keyword evidence="4 10" id="KW-0812">Transmembrane</keyword>
<comment type="caution">
    <text evidence="14">The sequence shown here is derived from an EMBL/GenBank/DDBJ whole genome shotgun (WGS) entry which is preliminary data.</text>
</comment>
<gene>
    <name evidence="14" type="ORF">GCM10007103_16060</name>
</gene>
<evidence type="ECO:0000313" key="14">
    <source>
        <dbReference type="EMBL" id="GHA35295.1"/>
    </source>
</evidence>
<dbReference type="InterPro" id="IPR000531">
    <property type="entry name" value="Beta-barrel_TonB"/>
</dbReference>
<dbReference type="Proteomes" id="UP000610456">
    <property type="component" value="Unassembled WGS sequence"/>
</dbReference>
<evidence type="ECO:0000256" key="10">
    <source>
        <dbReference type="PROSITE-ProRule" id="PRU01360"/>
    </source>
</evidence>
<evidence type="ECO:0000256" key="1">
    <source>
        <dbReference type="ARBA" id="ARBA00004571"/>
    </source>
</evidence>
<accession>A0A918SDC9</accession>
<dbReference type="GO" id="GO:0015344">
    <property type="term" value="F:siderophore uptake transmembrane transporter activity"/>
    <property type="evidence" value="ECO:0007669"/>
    <property type="project" value="TreeGrafter"/>
</dbReference>
<evidence type="ECO:0000256" key="3">
    <source>
        <dbReference type="ARBA" id="ARBA00022452"/>
    </source>
</evidence>
<keyword evidence="3 10" id="KW-1134">Transmembrane beta strand</keyword>
<evidence type="ECO:0000256" key="2">
    <source>
        <dbReference type="ARBA" id="ARBA00022448"/>
    </source>
</evidence>
<evidence type="ECO:0000256" key="4">
    <source>
        <dbReference type="ARBA" id="ARBA00022692"/>
    </source>
</evidence>
<evidence type="ECO:0000256" key="11">
    <source>
        <dbReference type="RuleBase" id="RU003357"/>
    </source>
</evidence>
<evidence type="ECO:0000256" key="5">
    <source>
        <dbReference type="ARBA" id="ARBA00022729"/>
    </source>
</evidence>
<dbReference type="Pfam" id="PF13715">
    <property type="entry name" value="CarbopepD_reg_2"/>
    <property type="match status" value="1"/>
</dbReference>
<dbReference type="InterPro" id="IPR036942">
    <property type="entry name" value="Beta-barrel_TonB_sf"/>
</dbReference>
<reference evidence="14" key="1">
    <citation type="journal article" date="2014" name="Int. J. Syst. Evol. Microbiol.">
        <title>Complete genome sequence of Corynebacterium casei LMG S-19264T (=DSM 44701T), isolated from a smear-ripened cheese.</title>
        <authorList>
            <consortium name="US DOE Joint Genome Institute (JGI-PGF)"/>
            <person name="Walter F."/>
            <person name="Albersmeier A."/>
            <person name="Kalinowski J."/>
            <person name="Ruckert C."/>
        </authorList>
    </citation>
    <scope>NUCLEOTIDE SEQUENCE</scope>
    <source>
        <strain evidence="14">KCTC 12719</strain>
    </source>
</reference>
<proteinExistence type="inferred from homology"/>
<comment type="similarity">
    <text evidence="10 11">Belongs to the TonB-dependent receptor family.</text>
</comment>
<evidence type="ECO:0000259" key="13">
    <source>
        <dbReference type="Pfam" id="PF07715"/>
    </source>
</evidence>
<dbReference type="PANTHER" id="PTHR30069">
    <property type="entry name" value="TONB-DEPENDENT OUTER MEMBRANE RECEPTOR"/>
    <property type="match status" value="1"/>
</dbReference>
<sequence>MLFSNGILAQDARVFGKVESQSGETISGVTLLLKGTGMGTMTNLDGDYEINNLKAGKYQLQVRFLGYESREFTLDLSENEERNLDVVLQDKTEEIEVVTVLGKSVAGQVREQSYMVSAISTKDLYNSTSDAQQVLNRVPGVRILEEGGLGSDMNFTLNGFSGDQVKFFMDGIPMDHFGSALGLNNIPVNSIDRIEVYKGVVPVWLGTDALGGAVNIITNQGANFLDASYSLGSFNTHRASVNGAYTQLESGFTFRGNINYNYSDNDYKVWVPIREGNNIIDTTEVERFHDRYRSGSAKIETGLVNKSYADQLLVGVLAAANDKEVQHGATMKRVFGGITRNSESIVPTLKYSKEDLFTPGLDVSFYTAYNMTKSEVIDTLSGVTYNWLGEATYIPGSTDGELRRTFTTMDDNDFSSRLNAGFEFNEQHSVAFNYSYSHFSRDIFDAENPDRIENMFPKSLGKQVGGLAYKFDPNKKWSTTLFGKYYNILAEGSKQYDFGLETQRIDSFEASQDNFGYGLATSYFLLPQLQLKASYEHTYRMPTATEMFGDGLFTNPNPDLGPEQSNNFNFGAGYNMTIKDEHFLSVGSSFIYRNAQDLIYQVVTVASPQTRFDNLSETRTLGVEGNINYEWGNFFQLGGNVTYQDITDQADFVYNESYTNTGYQRNFQKGFRLPNTPYFFGNATAGFTFKNVFSEETLLNVLYRYNYVEEYFLSWAELGSRDSKKIIPTQSSHDLELSYSLNNGKYNISFEVRNLTNARLYDKYFLQKPGRAFYLKLRYAL</sequence>
<name>A0A918SDC9_9FLAO</name>
<feature type="domain" description="TonB-dependent receptor-like beta-barrel" evidence="12">
    <location>
        <begin position="362"/>
        <end position="755"/>
    </location>
</feature>
<dbReference type="InterPro" id="IPR012910">
    <property type="entry name" value="Plug_dom"/>
</dbReference>
<dbReference type="SUPFAM" id="SSF49464">
    <property type="entry name" value="Carboxypeptidase regulatory domain-like"/>
    <property type="match status" value="1"/>
</dbReference>
<dbReference type="SUPFAM" id="SSF56935">
    <property type="entry name" value="Porins"/>
    <property type="match status" value="1"/>
</dbReference>
<keyword evidence="2 10" id="KW-0813">Transport</keyword>
<dbReference type="EMBL" id="BMXB01000004">
    <property type="protein sequence ID" value="GHA35295.1"/>
    <property type="molecule type" value="Genomic_DNA"/>
</dbReference>
<dbReference type="GO" id="GO:0044718">
    <property type="term" value="P:siderophore transmembrane transport"/>
    <property type="evidence" value="ECO:0007669"/>
    <property type="project" value="TreeGrafter"/>
</dbReference>
<organism evidence="14 15">
    <name type="scientific">Salinimicrobium marinum</name>
    <dbReference type="NCBI Taxonomy" id="680283"/>
    <lineage>
        <taxon>Bacteria</taxon>
        <taxon>Pseudomonadati</taxon>
        <taxon>Bacteroidota</taxon>
        <taxon>Flavobacteriia</taxon>
        <taxon>Flavobacteriales</taxon>
        <taxon>Flavobacteriaceae</taxon>
        <taxon>Salinimicrobium</taxon>
    </lineage>
</organism>